<dbReference type="InterPro" id="IPR058852">
    <property type="entry name" value="HTH_77"/>
</dbReference>
<dbReference type="SUPFAM" id="SSF48452">
    <property type="entry name" value="TPR-like"/>
    <property type="match status" value="1"/>
</dbReference>
<sequence>MTETTLSARVSQSFAFDGFLFLPDRQLLLKDGVAVRIGGRALDLLAALVERPGEVVSKRQLMQRAWPNVFVEECNLKVNMGGLRKALGDDVGAARYIATVIGRGYRFIAPVSASTSAAPTTPPAPSPPRLHNLPLGVSRIFGRAGAIEMIGRDLDTSRLVSIVGPGGIGKTTVAIAVAESMIDAYRDGVWLVDLSPLEDAELVASAIATVVGMMADSPNVLATLCEHLRERRMLIVLDSCEHLIGQVAHCAGTILAAASGVRILVTTREQLRLEGERVRRLGGLEAPPAWPDLDARHALTFASVQLFTQRATDQLETFSLRDDDARAVAEICRKLDGHALAIELVATRVATFGIRGVLRQLDDHLGLDLARRGGPPRHQTLLATIEWSYRLLSEKERAVMRRLSTFAGGFDLESGCAVAEDETIGRTEVLEGLASLVDKSLISADIRDDGVEYRLWDATRSHALNKLAASGEVDVVRRRHAERALAMAEHAMLEGRRLAQMEWIARHAHALDEIRTASRWAFTAPFSAELGVKLTIAAIPLWKRLSLAEECRAAVARALDDRFAIHRTPSQEMVLQQTLASTLLDIQGTLPEAKVALESALAIAVSLGDTARQLECLRGLSEYELWTGDSNAVLALADRMRAIAGENAEAADVSADVGAGAALEWLGDLDGARRHLDKALNRERRDYTRFDDERFAFNQRLLAQVSMIHVLWLQGLADQAKTTAHRMMEEAEASHYAWSYCFARFQSATLSLHLRDYATARRQMTEGMDHAAKHGITFWRGTVLAGQHARWKLYMGQLVDLAEMRLVLLTMRERGSRMYYPHLLTNYGEAVARQSDLREGLAAIDEAIALCEATGQIVVIPEVIRIKGNVIRWQDPPRWRQAADCYRRSIDLARRDGTLAWEIRAAISLVKLTRAQGGDTEAEDALDSAYGRFSEGFGSGDLVRAKALLDAR</sequence>
<gene>
    <name evidence="4" type="ORF">B7G68_02390</name>
</gene>
<dbReference type="Proteomes" id="UP000240527">
    <property type="component" value="Chromosome"/>
</dbReference>
<dbReference type="Pfam" id="PF00486">
    <property type="entry name" value="Trans_reg_C"/>
    <property type="match status" value="1"/>
</dbReference>
<dbReference type="SMART" id="SM00862">
    <property type="entry name" value="Trans_reg_C"/>
    <property type="match status" value="1"/>
</dbReference>
<dbReference type="Gene3D" id="3.40.50.300">
    <property type="entry name" value="P-loop containing nucleotide triphosphate hydrolases"/>
    <property type="match status" value="1"/>
</dbReference>
<dbReference type="CDD" id="cd00383">
    <property type="entry name" value="trans_reg_C"/>
    <property type="match status" value="1"/>
</dbReference>
<protein>
    <submittedName>
        <fullName evidence="4">Transcriptional regulator</fullName>
    </submittedName>
</protein>
<dbReference type="Pfam" id="PF25872">
    <property type="entry name" value="HTH_77"/>
    <property type="match status" value="1"/>
</dbReference>
<dbReference type="Pfam" id="PF00931">
    <property type="entry name" value="NB-ARC"/>
    <property type="match status" value="1"/>
</dbReference>
<dbReference type="PANTHER" id="PTHR47691:SF3">
    <property type="entry name" value="HTH-TYPE TRANSCRIPTIONAL REGULATOR RV0890C-RELATED"/>
    <property type="match status" value="1"/>
</dbReference>
<dbReference type="InterPro" id="IPR016032">
    <property type="entry name" value="Sig_transdc_resp-reg_C-effctor"/>
</dbReference>
<evidence type="ECO:0000313" key="4">
    <source>
        <dbReference type="EMBL" id="AVQ00810.1"/>
    </source>
</evidence>
<reference evidence="4 5" key="1">
    <citation type="journal article" date="2015" name="Biotechnol. Bioeng.">
        <title>Genome sequence and phenotypic characterization of Caulobacter segnis.</title>
        <authorList>
            <person name="Patel S."/>
            <person name="Fletcher B."/>
            <person name="Scott D.C."/>
            <person name="Ely B."/>
        </authorList>
    </citation>
    <scope>NUCLEOTIDE SEQUENCE [LARGE SCALE GENOMIC DNA]</scope>
    <source>
        <strain evidence="4 5">TK0059</strain>
    </source>
</reference>
<evidence type="ECO:0000256" key="2">
    <source>
        <dbReference type="PROSITE-ProRule" id="PRU01091"/>
    </source>
</evidence>
<dbReference type="InterPro" id="IPR027417">
    <property type="entry name" value="P-loop_NTPase"/>
</dbReference>
<dbReference type="InterPro" id="IPR011990">
    <property type="entry name" value="TPR-like_helical_dom_sf"/>
</dbReference>
<accession>A0ABN5IQF7</accession>
<proteinExistence type="predicted"/>
<name>A0ABN5IQF7_9CAUL</name>
<dbReference type="PRINTS" id="PR00364">
    <property type="entry name" value="DISEASERSIST"/>
</dbReference>
<dbReference type="InterPro" id="IPR036388">
    <property type="entry name" value="WH-like_DNA-bd_sf"/>
</dbReference>
<dbReference type="Gene3D" id="1.25.40.10">
    <property type="entry name" value="Tetratricopeptide repeat domain"/>
    <property type="match status" value="1"/>
</dbReference>
<dbReference type="PROSITE" id="PS51755">
    <property type="entry name" value="OMPR_PHOB"/>
    <property type="match status" value="1"/>
</dbReference>
<evidence type="ECO:0000313" key="5">
    <source>
        <dbReference type="Proteomes" id="UP000240527"/>
    </source>
</evidence>
<dbReference type="PANTHER" id="PTHR47691">
    <property type="entry name" value="REGULATOR-RELATED"/>
    <property type="match status" value="1"/>
</dbReference>
<feature type="DNA-binding region" description="OmpR/PhoB-type" evidence="2">
    <location>
        <begin position="11"/>
        <end position="109"/>
    </location>
</feature>
<evidence type="ECO:0000259" key="3">
    <source>
        <dbReference type="PROSITE" id="PS51755"/>
    </source>
</evidence>
<dbReference type="EMBL" id="CP027850">
    <property type="protein sequence ID" value="AVQ00810.1"/>
    <property type="molecule type" value="Genomic_DNA"/>
</dbReference>
<keyword evidence="1 2" id="KW-0238">DNA-binding</keyword>
<feature type="domain" description="OmpR/PhoB-type" evidence="3">
    <location>
        <begin position="11"/>
        <end position="109"/>
    </location>
</feature>
<organism evidence="4 5">
    <name type="scientific">Caulobacter segnis</name>
    <dbReference type="NCBI Taxonomy" id="88688"/>
    <lineage>
        <taxon>Bacteria</taxon>
        <taxon>Pseudomonadati</taxon>
        <taxon>Pseudomonadota</taxon>
        <taxon>Alphaproteobacteria</taxon>
        <taxon>Caulobacterales</taxon>
        <taxon>Caulobacteraceae</taxon>
        <taxon>Caulobacter</taxon>
    </lineage>
</organism>
<dbReference type="SUPFAM" id="SSF46894">
    <property type="entry name" value="C-terminal effector domain of the bipartite response regulators"/>
    <property type="match status" value="1"/>
</dbReference>
<dbReference type="RefSeq" id="WP_013077649.1">
    <property type="nucleotide sequence ID" value="NZ_CP027850.1"/>
</dbReference>
<evidence type="ECO:0000256" key="1">
    <source>
        <dbReference type="ARBA" id="ARBA00023125"/>
    </source>
</evidence>
<dbReference type="InterPro" id="IPR001867">
    <property type="entry name" value="OmpR/PhoB-type_DNA-bd"/>
</dbReference>
<dbReference type="SUPFAM" id="SSF52540">
    <property type="entry name" value="P-loop containing nucleoside triphosphate hydrolases"/>
    <property type="match status" value="1"/>
</dbReference>
<keyword evidence="5" id="KW-1185">Reference proteome</keyword>
<dbReference type="Gene3D" id="1.10.10.10">
    <property type="entry name" value="Winged helix-like DNA-binding domain superfamily/Winged helix DNA-binding domain"/>
    <property type="match status" value="1"/>
</dbReference>
<dbReference type="InterPro" id="IPR002182">
    <property type="entry name" value="NB-ARC"/>
</dbReference>